<dbReference type="SUPFAM" id="SSF55186">
    <property type="entry name" value="ThrRS/AlaRS common domain"/>
    <property type="match status" value="1"/>
</dbReference>
<dbReference type="PANTHER" id="PTHR43462">
    <property type="entry name" value="ALANYL-TRNA EDITING PROTEIN"/>
    <property type="match status" value="1"/>
</dbReference>
<dbReference type="Proteomes" id="UP000494111">
    <property type="component" value="Unassembled WGS sequence"/>
</dbReference>
<evidence type="ECO:0000259" key="4">
    <source>
        <dbReference type="SMART" id="SM00863"/>
    </source>
</evidence>
<dbReference type="Gene3D" id="2.40.30.130">
    <property type="match status" value="1"/>
</dbReference>
<organism evidence="5 6">
    <name type="scientific">Achromobacter deleyi</name>
    <dbReference type="NCBI Taxonomy" id="1353891"/>
    <lineage>
        <taxon>Bacteria</taxon>
        <taxon>Pseudomonadati</taxon>
        <taxon>Pseudomonadota</taxon>
        <taxon>Betaproteobacteria</taxon>
        <taxon>Burkholderiales</taxon>
        <taxon>Alcaligenaceae</taxon>
        <taxon>Achromobacter</taxon>
    </lineage>
</organism>
<evidence type="ECO:0000256" key="3">
    <source>
        <dbReference type="ARBA" id="ARBA00022833"/>
    </source>
</evidence>
<evidence type="ECO:0000313" key="6">
    <source>
        <dbReference type="Proteomes" id="UP000494111"/>
    </source>
</evidence>
<dbReference type="GO" id="GO:0046872">
    <property type="term" value="F:metal ion binding"/>
    <property type="evidence" value="ECO:0007669"/>
    <property type="project" value="UniProtKB-KW"/>
</dbReference>
<dbReference type="PANTHER" id="PTHR43462:SF1">
    <property type="entry name" value="ALANYL-TRNA EDITING PROTEIN AARSD1"/>
    <property type="match status" value="1"/>
</dbReference>
<dbReference type="EMBL" id="CADIJO010000017">
    <property type="protein sequence ID" value="CAB3725674.1"/>
    <property type="molecule type" value="Genomic_DNA"/>
</dbReference>
<feature type="domain" description="Threonyl/alanyl tRNA synthetase SAD" evidence="4">
    <location>
        <begin position="166"/>
        <end position="208"/>
    </location>
</feature>
<accession>A0A6S7ACL3</accession>
<evidence type="ECO:0000256" key="1">
    <source>
        <dbReference type="ARBA" id="ARBA00001947"/>
    </source>
</evidence>
<evidence type="ECO:0000313" key="5">
    <source>
        <dbReference type="EMBL" id="CAB3725674.1"/>
    </source>
</evidence>
<dbReference type="Gene3D" id="3.30.980.10">
    <property type="entry name" value="Threonyl-trna Synthetase, Chain A, domain 2"/>
    <property type="match status" value="1"/>
</dbReference>
<dbReference type="InterPro" id="IPR012947">
    <property type="entry name" value="tRNA_SAD"/>
</dbReference>
<proteinExistence type="predicted"/>
<dbReference type="GO" id="GO:0005524">
    <property type="term" value="F:ATP binding"/>
    <property type="evidence" value="ECO:0007669"/>
    <property type="project" value="InterPro"/>
</dbReference>
<dbReference type="GO" id="GO:0004812">
    <property type="term" value="F:aminoacyl-tRNA ligase activity"/>
    <property type="evidence" value="ECO:0007669"/>
    <property type="project" value="InterPro"/>
</dbReference>
<dbReference type="InterPro" id="IPR018163">
    <property type="entry name" value="Thr/Ala-tRNA-synth_IIc_edit"/>
</dbReference>
<keyword evidence="2" id="KW-0479">Metal-binding</keyword>
<dbReference type="RefSeq" id="WP_175194925.1">
    <property type="nucleotide sequence ID" value="NZ_CADIJO010000017.1"/>
</dbReference>
<dbReference type="SUPFAM" id="SSF50447">
    <property type="entry name" value="Translation proteins"/>
    <property type="match status" value="1"/>
</dbReference>
<dbReference type="GO" id="GO:0002161">
    <property type="term" value="F:aminoacyl-tRNA deacylase activity"/>
    <property type="evidence" value="ECO:0007669"/>
    <property type="project" value="UniProtKB-ARBA"/>
</dbReference>
<gene>
    <name evidence="5" type="ORF">LMG3458_04375</name>
</gene>
<protein>
    <recommendedName>
        <fullName evidence="4">Threonyl/alanyl tRNA synthetase SAD domain-containing protein</fullName>
    </recommendedName>
</protein>
<dbReference type="InterPro" id="IPR051335">
    <property type="entry name" value="Alanyl-tRNA_Editing_Enzymes"/>
</dbReference>
<dbReference type="GO" id="GO:0043039">
    <property type="term" value="P:tRNA aminoacylation"/>
    <property type="evidence" value="ECO:0007669"/>
    <property type="project" value="InterPro"/>
</dbReference>
<sequence length="212" mass="23241">MTRKIFWQDPYLTALDAQVTEVAGAQVLLDQTILFAFSGGQESDAGTIAGYPVLQAAKRGLDIVYTLPADHAIKVGDRVATQLDWDRRYRLMRLHFAAEMVLQLIYQRCPGIVRTGAHIAPAKARIDFTSEHSLAPLLAGIAGDAQALIDADHSIVTAFSDAGAERRYWRVDGFAQMACGGTHPRRTGEIGGVSLKRRNPGRDRERVEIVLA</sequence>
<dbReference type="InterPro" id="IPR009000">
    <property type="entry name" value="Transl_B-barrel_sf"/>
</dbReference>
<name>A0A6S7ACL3_9BURK</name>
<dbReference type="SMART" id="SM00863">
    <property type="entry name" value="tRNA_SAD"/>
    <property type="match status" value="1"/>
</dbReference>
<keyword evidence="3" id="KW-0862">Zinc</keyword>
<comment type="cofactor">
    <cofactor evidence="1">
        <name>Zn(2+)</name>
        <dbReference type="ChEBI" id="CHEBI:29105"/>
    </cofactor>
</comment>
<evidence type="ECO:0000256" key="2">
    <source>
        <dbReference type="ARBA" id="ARBA00022723"/>
    </source>
</evidence>
<reference evidence="5 6" key="1">
    <citation type="submission" date="2020-04" db="EMBL/GenBank/DDBJ databases">
        <authorList>
            <person name="De Canck E."/>
        </authorList>
    </citation>
    <scope>NUCLEOTIDE SEQUENCE [LARGE SCALE GENOMIC DNA]</scope>
    <source>
        <strain evidence="5 6">LMG 3458</strain>
    </source>
</reference>
<dbReference type="AlphaFoldDB" id="A0A6S7ACL3"/>